<dbReference type="Proteomes" id="UP000076407">
    <property type="component" value="Unassembled WGS sequence"/>
</dbReference>
<evidence type="ECO:0000313" key="2">
    <source>
        <dbReference type="EnsemblMetazoa" id="AQUA009130-PA"/>
    </source>
</evidence>
<evidence type="ECO:0000313" key="3">
    <source>
        <dbReference type="Proteomes" id="UP000076407"/>
    </source>
</evidence>
<feature type="region of interest" description="Disordered" evidence="1">
    <location>
        <begin position="224"/>
        <end position="272"/>
    </location>
</feature>
<dbReference type="EnsemblMetazoa" id="AQUA009130-RA">
    <property type="protein sequence ID" value="AQUA009130-PA"/>
    <property type="gene ID" value="AQUA009130"/>
</dbReference>
<feature type="compositionally biased region" description="Basic and acidic residues" evidence="1">
    <location>
        <begin position="245"/>
        <end position="271"/>
    </location>
</feature>
<dbReference type="VEuPathDB" id="VectorBase:AQUA009130"/>
<dbReference type="AlphaFoldDB" id="A0A182XH12"/>
<feature type="compositionally biased region" description="Polar residues" evidence="1">
    <location>
        <begin position="161"/>
        <end position="174"/>
    </location>
</feature>
<reference evidence="2" key="1">
    <citation type="submission" date="2020-05" db="UniProtKB">
        <authorList>
            <consortium name="EnsemblMetazoa"/>
        </authorList>
    </citation>
    <scope>IDENTIFICATION</scope>
    <source>
        <strain evidence="2">SANGQUA</strain>
    </source>
</reference>
<proteinExistence type="predicted"/>
<dbReference type="STRING" id="34691.A0A182XH12"/>
<organism evidence="2 3">
    <name type="scientific">Anopheles quadriannulatus</name>
    <name type="common">Mosquito</name>
    <dbReference type="NCBI Taxonomy" id="34691"/>
    <lineage>
        <taxon>Eukaryota</taxon>
        <taxon>Metazoa</taxon>
        <taxon>Ecdysozoa</taxon>
        <taxon>Arthropoda</taxon>
        <taxon>Hexapoda</taxon>
        <taxon>Insecta</taxon>
        <taxon>Pterygota</taxon>
        <taxon>Neoptera</taxon>
        <taxon>Endopterygota</taxon>
        <taxon>Diptera</taxon>
        <taxon>Nematocera</taxon>
        <taxon>Culicoidea</taxon>
        <taxon>Culicidae</taxon>
        <taxon>Anophelinae</taxon>
        <taxon>Anopheles</taxon>
    </lineage>
</organism>
<feature type="compositionally biased region" description="Polar residues" evidence="1">
    <location>
        <begin position="652"/>
        <end position="665"/>
    </location>
</feature>
<feature type="region of interest" description="Disordered" evidence="1">
    <location>
        <begin position="639"/>
        <end position="665"/>
    </location>
</feature>
<name>A0A182XH12_ANOQN</name>
<feature type="region of interest" description="Disordered" evidence="1">
    <location>
        <begin position="153"/>
        <end position="211"/>
    </location>
</feature>
<keyword evidence="3" id="KW-1185">Reference proteome</keyword>
<evidence type="ECO:0000256" key="1">
    <source>
        <dbReference type="SAM" id="MobiDB-lite"/>
    </source>
</evidence>
<accession>A0A182XH12</accession>
<feature type="compositionally biased region" description="Acidic residues" evidence="1">
    <location>
        <begin position="225"/>
        <end position="244"/>
    </location>
</feature>
<feature type="compositionally biased region" description="Basic and acidic residues" evidence="1">
    <location>
        <begin position="176"/>
        <end position="195"/>
    </location>
</feature>
<feature type="region of interest" description="Disordered" evidence="1">
    <location>
        <begin position="79"/>
        <end position="127"/>
    </location>
</feature>
<protein>
    <submittedName>
        <fullName evidence="2">Uncharacterized protein</fullName>
    </submittedName>
</protein>
<sequence>MNILVRTVGVRFDGQRRDGTEFETSIPRPCLAVVTEHQINCRMYTMYTPNTFAMTFVNNLLSYQSHSFTFPSLFLPVHTQDQQQAKHRHRRENSEDENGYGPATNGEESGLGGPIGAPGLSDDGGEENFIALAPDEADIYNFSNIMSMTMANGPRSGGGTNVNEANPFNEFRNTPRQRDGEPDRQLSAKGEKELPELTLDDENGFGEGALGRLGEGLRSRLQEEANGDDEDGGNGGEIESEDDNAVERSRFLAKDPRPADGQDERSSRTDTDAAMLSNSIDFLNSIDGAYLLANAANAGDQEQGVKSDDLARKILEDNDNNIATRKTTASPAAGTDSDNGENELFEQMEKKAKSYRLKLYKKHKNFKHTHHHRGGLYHQPYHNFHHDYYRRKMLERERERWKKMQDLKPDYQGQINYYENSNKLETNDDIMAHLNGHSSQEKWPNFDKVMTSLKTETKPDNIPPYIKKYNRRNKQLIDLLEGTIAPLSDYSVHKHRERKYHRRKNPHWMEEDLFEEQRPNQAKAQGLQRNYIQETIQSSTIHSNALPGEGIHIIYDKKHGADHDDFDDGGGAGSHLLYGRPTIASGGGGHPVDGHHPNYKLSSRAGQFVYHRVASPQPVGGAGYGRLKRQRLPFVAITDRRLSAPPKRRTSSHVNNNLLNHQPMP</sequence>